<name>A0A1N7MKD0_9FLAO</name>
<dbReference type="OrthoDB" id="9957940at2"/>
<dbReference type="GO" id="GO:0004176">
    <property type="term" value="F:ATP-dependent peptidase activity"/>
    <property type="evidence" value="ECO:0007669"/>
    <property type="project" value="InterPro"/>
</dbReference>
<sequence>MALLTPNDIAIHEAGHVLICYLMNDIIELYHVTIDEELSKTIDTYSDGGLLYKYLKNPNLLDFLELDQFSLLHLAGLAADIVNELDGKVENNFFSTNEFINKINHFNYQGDMMAFSSNFEQFYEKLKVTPQYYNYTSIKLLVDLFMNENIQKLLIEIREIINFSKTVNGKFLTDFLDNSFFRNFKLDNWIEIKKSRKDLFIFVPILQ</sequence>
<dbReference type="EMBL" id="FTOV01000003">
    <property type="protein sequence ID" value="SIS86615.1"/>
    <property type="molecule type" value="Genomic_DNA"/>
</dbReference>
<evidence type="ECO:0000313" key="2">
    <source>
        <dbReference type="Proteomes" id="UP000185781"/>
    </source>
</evidence>
<protein>
    <recommendedName>
        <fullName evidence="3">Peptidase family M41</fullName>
    </recommendedName>
</protein>
<evidence type="ECO:0008006" key="3">
    <source>
        <dbReference type="Google" id="ProtNLM"/>
    </source>
</evidence>
<dbReference type="STRING" id="373672.SAMN05421785_103300"/>
<reference evidence="1 2" key="1">
    <citation type="submission" date="2017-01" db="EMBL/GenBank/DDBJ databases">
        <authorList>
            <person name="Mah S.A."/>
            <person name="Swanson W.J."/>
            <person name="Moy G.W."/>
            <person name="Vacquier V.D."/>
        </authorList>
    </citation>
    <scope>NUCLEOTIDE SEQUENCE [LARGE SCALE GENOMIC DNA]</scope>
    <source>
        <strain evidence="1 2">DSM 18014</strain>
    </source>
</reference>
<accession>A0A1N7MKD0</accession>
<dbReference type="InterPro" id="IPR037219">
    <property type="entry name" value="Peptidase_M41-like"/>
</dbReference>
<dbReference type="GO" id="GO:0004222">
    <property type="term" value="F:metalloendopeptidase activity"/>
    <property type="evidence" value="ECO:0007669"/>
    <property type="project" value="InterPro"/>
</dbReference>
<dbReference type="GO" id="GO:0005524">
    <property type="term" value="F:ATP binding"/>
    <property type="evidence" value="ECO:0007669"/>
    <property type="project" value="InterPro"/>
</dbReference>
<dbReference type="AlphaFoldDB" id="A0A1N7MKD0"/>
<dbReference type="GO" id="GO:0006508">
    <property type="term" value="P:proteolysis"/>
    <property type="evidence" value="ECO:0007669"/>
    <property type="project" value="InterPro"/>
</dbReference>
<proteinExistence type="predicted"/>
<evidence type="ECO:0000313" key="1">
    <source>
        <dbReference type="EMBL" id="SIS86615.1"/>
    </source>
</evidence>
<dbReference type="RefSeq" id="WP_076391474.1">
    <property type="nucleotide sequence ID" value="NZ_FTOV01000003.1"/>
</dbReference>
<dbReference type="SUPFAM" id="SSF140990">
    <property type="entry name" value="FtsH protease domain-like"/>
    <property type="match status" value="1"/>
</dbReference>
<organism evidence="1 2">
    <name type="scientific">Chryseobacterium gambrini</name>
    <dbReference type="NCBI Taxonomy" id="373672"/>
    <lineage>
        <taxon>Bacteria</taxon>
        <taxon>Pseudomonadati</taxon>
        <taxon>Bacteroidota</taxon>
        <taxon>Flavobacteriia</taxon>
        <taxon>Flavobacteriales</taxon>
        <taxon>Weeksellaceae</taxon>
        <taxon>Chryseobacterium group</taxon>
        <taxon>Chryseobacterium</taxon>
    </lineage>
</organism>
<dbReference type="Proteomes" id="UP000185781">
    <property type="component" value="Unassembled WGS sequence"/>
</dbReference>
<gene>
    <name evidence="1" type="ORF">SAMN05421785_103300</name>
</gene>